<dbReference type="GO" id="GO:0006935">
    <property type="term" value="P:chemotaxis"/>
    <property type="evidence" value="ECO:0007669"/>
    <property type="project" value="InterPro"/>
</dbReference>
<dbReference type="GO" id="GO:0004888">
    <property type="term" value="F:transmembrane signaling receptor activity"/>
    <property type="evidence" value="ECO:0007669"/>
    <property type="project" value="InterPro"/>
</dbReference>
<dbReference type="GO" id="GO:0016020">
    <property type="term" value="C:membrane"/>
    <property type="evidence" value="ECO:0007669"/>
    <property type="project" value="InterPro"/>
</dbReference>
<evidence type="ECO:0000259" key="4">
    <source>
        <dbReference type="PROSITE" id="PS50111"/>
    </source>
</evidence>
<dbReference type="AlphaFoldDB" id="A0A1M6GW20"/>
<dbReference type="GO" id="GO:0007165">
    <property type="term" value="P:signal transduction"/>
    <property type="evidence" value="ECO:0007669"/>
    <property type="project" value="UniProtKB-KW"/>
</dbReference>
<evidence type="ECO:0000313" key="6">
    <source>
        <dbReference type="Proteomes" id="UP000184310"/>
    </source>
</evidence>
<dbReference type="PROSITE" id="PS50111">
    <property type="entry name" value="CHEMOTAXIS_TRANSDUC_2"/>
    <property type="match status" value="1"/>
</dbReference>
<gene>
    <name evidence="5" type="ORF">SAMN02745163_01405</name>
</gene>
<keyword evidence="1 3" id="KW-0807">Transducer</keyword>
<dbReference type="OrthoDB" id="9807021at2"/>
<accession>A0A1M6GW20</accession>
<dbReference type="PANTHER" id="PTHR32089:SF112">
    <property type="entry name" value="LYSOZYME-LIKE PROTEIN-RELATED"/>
    <property type="match status" value="1"/>
</dbReference>
<dbReference type="STRING" id="1121302.SAMN02745163_01405"/>
<dbReference type="InterPro" id="IPR004089">
    <property type="entry name" value="MCPsignal_dom"/>
</dbReference>
<evidence type="ECO:0000256" key="1">
    <source>
        <dbReference type="ARBA" id="ARBA00023224"/>
    </source>
</evidence>
<reference evidence="5 6" key="1">
    <citation type="submission" date="2016-11" db="EMBL/GenBank/DDBJ databases">
        <authorList>
            <person name="Jaros S."/>
            <person name="Januszkiewicz K."/>
            <person name="Wedrychowicz H."/>
        </authorList>
    </citation>
    <scope>NUCLEOTIDE SEQUENCE [LARGE SCALE GENOMIC DNA]</scope>
    <source>
        <strain evidence="5 6">DSM 21758</strain>
    </source>
</reference>
<organism evidence="5 6">
    <name type="scientific">Clostridium cavendishii DSM 21758</name>
    <dbReference type="NCBI Taxonomy" id="1121302"/>
    <lineage>
        <taxon>Bacteria</taxon>
        <taxon>Bacillati</taxon>
        <taxon>Bacillota</taxon>
        <taxon>Clostridia</taxon>
        <taxon>Eubacteriales</taxon>
        <taxon>Clostridiaceae</taxon>
        <taxon>Clostridium</taxon>
    </lineage>
</organism>
<dbReference type="SUPFAM" id="SSF58104">
    <property type="entry name" value="Methyl-accepting chemotaxis protein (MCP) signaling domain"/>
    <property type="match status" value="1"/>
</dbReference>
<feature type="domain" description="Methyl-accepting transducer" evidence="4">
    <location>
        <begin position="1"/>
        <end position="148"/>
    </location>
</feature>
<evidence type="ECO:0000313" key="5">
    <source>
        <dbReference type="EMBL" id="SHJ14129.1"/>
    </source>
</evidence>
<dbReference type="Pfam" id="PF00015">
    <property type="entry name" value="MCPsignal"/>
    <property type="match status" value="1"/>
</dbReference>
<dbReference type="EMBL" id="FQZB01000006">
    <property type="protein sequence ID" value="SHJ14129.1"/>
    <property type="molecule type" value="Genomic_DNA"/>
</dbReference>
<protein>
    <submittedName>
        <fullName evidence="5">Methyl-accepting chemotaxis protein (MCP) signalling domain-containing protein</fullName>
    </submittedName>
</protein>
<keyword evidence="6" id="KW-1185">Reference proteome</keyword>
<comment type="similarity">
    <text evidence="2">Belongs to the methyl-accepting chemotaxis (MCP) protein family.</text>
</comment>
<evidence type="ECO:0000256" key="3">
    <source>
        <dbReference type="PROSITE-ProRule" id="PRU00284"/>
    </source>
</evidence>
<name>A0A1M6GW20_9CLOT</name>
<evidence type="ECO:0000256" key="2">
    <source>
        <dbReference type="ARBA" id="ARBA00029447"/>
    </source>
</evidence>
<dbReference type="PANTHER" id="PTHR32089">
    <property type="entry name" value="METHYL-ACCEPTING CHEMOTAXIS PROTEIN MCPB"/>
    <property type="match status" value="1"/>
</dbReference>
<dbReference type="RefSeq" id="WP_072985966.1">
    <property type="nucleotide sequence ID" value="NZ_FQZB01000006.1"/>
</dbReference>
<dbReference type="Gene3D" id="1.10.287.950">
    <property type="entry name" value="Methyl-accepting chemotaxis protein"/>
    <property type="match status" value="1"/>
</dbReference>
<dbReference type="Proteomes" id="UP000184310">
    <property type="component" value="Unassembled WGS sequence"/>
</dbReference>
<sequence length="148" mass="16027">MEEQVIQAVKNVLNNLQEIGLGAQDLSAKILDISKAAEDSQMKLSEIDSIIGDIKNISAQSNMLGLNASIEAARVGDAGKGFSVVASEIRKLSRNSEILAERIPSVLADIKNEISSINYKTAEVNEFTKTQIANIEKIAKDLEKINSK</sequence>
<dbReference type="PRINTS" id="PR00260">
    <property type="entry name" value="CHEMTRNSDUCR"/>
</dbReference>
<dbReference type="InterPro" id="IPR004090">
    <property type="entry name" value="Chemotax_Me-accpt_rcpt"/>
</dbReference>
<proteinExistence type="inferred from homology"/>